<accession>A0A168ELN1</accession>
<evidence type="ECO:0000256" key="1">
    <source>
        <dbReference type="SAM" id="MobiDB-lite"/>
    </source>
</evidence>
<sequence>MADRKAQAPRPRWKGMLPTLFLVATLLQVFLHAWARRWLLSGAPILTWCILQGDTVGHRVLPFAHVWTLFATVNLAYAFASTSWLFYDMFTAACYPAIFGTCLFQFQFAGDLARKVMRLLLNKLHFIDDKIGVFNIPALEIDTDVDGLMVLRGITFSLSTLSFVVHGIDVGIKISDDLQLAIRTEIVTVYLFRSIEVGDCFVNLKGGKYERHSMHRAKKTNDEDGEALLVSGERGPQATPASQPAFVKMKYEMTDGNPPEDSTHRLAVKDIKHYPLSNATAQEQYCHMLDYIQETSSIHQARRHLEALGQQVDETPDFVDFSNKEGIRAAICSQLHPKPSIPHPPSRSIKVTTLQTLLPQRIRGFLHRLPMLLRLLLNPLSYFHPVKISSITATAAGEWVESLLVQKIFREYSEADSDFRHLKERISAWVLGANFAVELGKITGNAQVPVLTSYNIHCQLGVDAVLAYRALPQQLHLDQVAQLGGADATFVLPAFLLPHHEHLLPSMPAAPPDNDDTKDLSQEAAGEEDETSVKMSVHARLPALFDQELLDFIALLVKAGKLVEIEETLSEAHDGSPKLKELPGALNQKVKDKLKKVVMANDQWLAKLVGKVMKKLEVVQGDVGYSGDLPVPLKPYRETGWLEQEGEKLLP</sequence>
<dbReference type="AlphaFoldDB" id="A0A168ELN1"/>
<keyword evidence="3" id="KW-1185">Reference proteome</keyword>
<reference evidence="2 3" key="1">
    <citation type="journal article" date="2016" name="Genome Biol. Evol.">
        <title>Divergent and convergent evolution of fungal pathogenicity.</title>
        <authorList>
            <person name="Shang Y."/>
            <person name="Xiao G."/>
            <person name="Zheng P."/>
            <person name="Cen K."/>
            <person name="Zhan S."/>
            <person name="Wang C."/>
        </authorList>
    </citation>
    <scope>NUCLEOTIDE SEQUENCE [LARGE SCALE GENOMIC DNA]</scope>
    <source>
        <strain evidence="2 3">RCEF 2490</strain>
    </source>
</reference>
<feature type="region of interest" description="Disordered" evidence="1">
    <location>
        <begin position="505"/>
        <end position="532"/>
    </location>
</feature>
<name>A0A168ELN1_9HYPO</name>
<evidence type="ECO:0000313" key="3">
    <source>
        <dbReference type="Proteomes" id="UP000078544"/>
    </source>
</evidence>
<evidence type="ECO:0000313" key="2">
    <source>
        <dbReference type="EMBL" id="KZZ98928.1"/>
    </source>
</evidence>
<gene>
    <name evidence="2" type="ORF">AAL_02479</name>
</gene>
<protein>
    <submittedName>
        <fullName evidence="2">Uncharacterized protein</fullName>
    </submittedName>
</protein>
<comment type="caution">
    <text evidence="2">The sequence shown here is derived from an EMBL/GenBank/DDBJ whole genome shotgun (WGS) entry which is preliminary data.</text>
</comment>
<proteinExistence type="predicted"/>
<dbReference type="EMBL" id="AZGY01000004">
    <property type="protein sequence ID" value="KZZ98928.1"/>
    <property type="molecule type" value="Genomic_DNA"/>
</dbReference>
<dbReference type="STRING" id="1081109.A0A168ELN1"/>
<dbReference type="Proteomes" id="UP000078544">
    <property type="component" value="Unassembled WGS sequence"/>
</dbReference>
<dbReference type="OrthoDB" id="5372451at2759"/>
<organism evidence="2 3">
    <name type="scientific">Moelleriella libera RCEF 2490</name>
    <dbReference type="NCBI Taxonomy" id="1081109"/>
    <lineage>
        <taxon>Eukaryota</taxon>
        <taxon>Fungi</taxon>
        <taxon>Dikarya</taxon>
        <taxon>Ascomycota</taxon>
        <taxon>Pezizomycotina</taxon>
        <taxon>Sordariomycetes</taxon>
        <taxon>Hypocreomycetidae</taxon>
        <taxon>Hypocreales</taxon>
        <taxon>Clavicipitaceae</taxon>
        <taxon>Moelleriella</taxon>
    </lineage>
</organism>